<evidence type="ECO:0000313" key="2">
    <source>
        <dbReference type="EMBL" id="GGC79527.1"/>
    </source>
</evidence>
<sequence length="329" mass="38440">MIIKKHEMPMAVLDLTAIQRRLPPNHPKLGNIQSDLSLYESGYRGELALDYHLNMLHDKETFLLHGVRLHSRNNFQIDTMVMTPYFFLIIEVKNFTGSVRFDHGFGQMTQSFYGEERSFKDPVIQAENQAFHMQSWLLSQGISGIPVETLVVFVSNHVQLTRQGEGAVDERIIHAGKLREKISALRDVFSYRLLDTSELRKLANRIKRHNQPLRMDMKKKYKLAADDIRPGILCTECGSLPMIRKHGSWQCTYCGHMDNQAHINALKDYKLLFNDSITNKEARWMLQSTDRHIVGKLLTRHGLRHNGMRKNRRYYLEFDYQTDYAYLLK</sequence>
<feature type="domain" description="NERD" evidence="1">
    <location>
        <begin position="41"/>
        <end position="156"/>
    </location>
</feature>
<comment type="caution">
    <text evidence="2">The sequence shown here is derived from an EMBL/GenBank/DDBJ whole genome shotgun (WGS) entry which is preliminary data.</text>
</comment>
<reference evidence="3" key="1">
    <citation type="journal article" date="2019" name="Int. J. Syst. Evol. Microbiol.">
        <title>The Global Catalogue of Microorganisms (GCM) 10K type strain sequencing project: providing services to taxonomists for standard genome sequencing and annotation.</title>
        <authorList>
            <consortium name="The Broad Institute Genomics Platform"/>
            <consortium name="The Broad Institute Genome Sequencing Center for Infectious Disease"/>
            <person name="Wu L."/>
            <person name="Ma J."/>
        </authorList>
    </citation>
    <scope>NUCLEOTIDE SEQUENCE [LARGE SCALE GENOMIC DNA]</scope>
    <source>
        <strain evidence="3">CCM 7282</strain>
    </source>
</reference>
<proteinExistence type="predicted"/>
<gene>
    <name evidence="2" type="ORF">GCM10007216_07490</name>
</gene>
<dbReference type="EMBL" id="BMCJ01000001">
    <property type="protein sequence ID" value="GGC79527.1"/>
    <property type="molecule type" value="Genomic_DNA"/>
</dbReference>
<dbReference type="InterPro" id="IPR011528">
    <property type="entry name" value="NERD"/>
</dbReference>
<dbReference type="PROSITE" id="PS50965">
    <property type="entry name" value="NERD"/>
    <property type="match status" value="1"/>
</dbReference>
<protein>
    <recommendedName>
        <fullName evidence="1">NERD domain-containing protein</fullName>
    </recommendedName>
</protein>
<dbReference type="RefSeq" id="WP_062445487.1">
    <property type="nucleotide sequence ID" value="NZ_BMCJ01000001.1"/>
</dbReference>
<evidence type="ECO:0000259" key="1">
    <source>
        <dbReference type="PROSITE" id="PS50965"/>
    </source>
</evidence>
<dbReference type="Proteomes" id="UP000619534">
    <property type="component" value="Unassembled WGS sequence"/>
</dbReference>
<organism evidence="2 3">
    <name type="scientific">Thalassobacillus devorans</name>
    <dbReference type="NCBI Taxonomy" id="279813"/>
    <lineage>
        <taxon>Bacteria</taxon>
        <taxon>Bacillati</taxon>
        <taxon>Bacillota</taxon>
        <taxon>Bacilli</taxon>
        <taxon>Bacillales</taxon>
        <taxon>Bacillaceae</taxon>
        <taxon>Thalassobacillus</taxon>
    </lineage>
</organism>
<name>A0ABQ1NLJ7_9BACI</name>
<accession>A0ABQ1NLJ7</accession>
<evidence type="ECO:0000313" key="3">
    <source>
        <dbReference type="Proteomes" id="UP000619534"/>
    </source>
</evidence>
<dbReference type="Pfam" id="PF08378">
    <property type="entry name" value="NERD"/>
    <property type="match status" value="1"/>
</dbReference>
<keyword evidence="3" id="KW-1185">Reference proteome</keyword>